<evidence type="ECO:0000256" key="5">
    <source>
        <dbReference type="ARBA" id="ARBA00022989"/>
    </source>
</evidence>
<keyword evidence="2" id="KW-0813">Transport</keyword>
<dbReference type="Gene3D" id="1.20.1250.20">
    <property type="entry name" value="MFS general substrate transporter like domains"/>
    <property type="match status" value="1"/>
</dbReference>
<dbReference type="Proteomes" id="UP000076244">
    <property type="component" value="Chromosome"/>
</dbReference>
<evidence type="ECO:0000256" key="1">
    <source>
        <dbReference type="ARBA" id="ARBA00004651"/>
    </source>
</evidence>
<feature type="transmembrane region" description="Helical" evidence="7">
    <location>
        <begin position="360"/>
        <end position="384"/>
    </location>
</feature>
<feature type="transmembrane region" description="Helical" evidence="7">
    <location>
        <begin position="405"/>
        <end position="422"/>
    </location>
</feature>
<protein>
    <submittedName>
        <fullName evidence="9">Permease of the major facilitator superfamily</fullName>
    </submittedName>
</protein>
<dbReference type="AlphaFoldDB" id="A0A0R2HL43"/>
<dbReference type="Gene3D" id="1.20.1720.10">
    <property type="entry name" value="Multidrug resistance protein D"/>
    <property type="match status" value="1"/>
</dbReference>
<feature type="transmembrane region" description="Helical" evidence="7">
    <location>
        <begin position="138"/>
        <end position="158"/>
    </location>
</feature>
<dbReference type="Pfam" id="PF07690">
    <property type="entry name" value="MFS_1"/>
    <property type="match status" value="1"/>
</dbReference>
<feature type="transmembrane region" description="Helical" evidence="7">
    <location>
        <begin position="200"/>
        <end position="220"/>
    </location>
</feature>
<dbReference type="SUPFAM" id="SSF103473">
    <property type="entry name" value="MFS general substrate transporter"/>
    <property type="match status" value="1"/>
</dbReference>
<dbReference type="KEGG" id="pdm:ADU72_1118"/>
<feature type="transmembrane region" description="Helical" evidence="7">
    <location>
        <begin position="334"/>
        <end position="354"/>
    </location>
</feature>
<dbReference type="OrthoDB" id="9816041at2"/>
<feature type="transmembrane region" description="Helical" evidence="7">
    <location>
        <begin position="301"/>
        <end position="322"/>
    </location>
</feature>
<dbReference type="Proteomes" id="UP000076405">
    <property type="component" value="Chromosome"/>
</dbReference>
<evidence type="ECO:0000256" key="7">
    <source>
        <dbReference type="SAM" id="Phobius"/>
    </source>
</evidence>
<dbReference type="InterPro" id="IPR020846">
    <property type="entry name" value="MFS_dom"/>
</dbReference>
<feature type="transmembrane region" description="Helical" evidence="7">
    <location>
        <begin position="170"/>
        <end position="188"/>
    </location>
</feature>
<dbReference type="PRINTS" id="PR01036">
    <property type="entry name" value="TCRTETB"/>
</dbReference>
<evidence type="ECO:0000256" key="6">
    <source>
        <dbReference type="ARBA" id="ARBA00023136"/>
    </source>
</evidence>
<keyword evidence="11" id="KW-1185">Reference proteome</keyword>
<evidence type="ECO:0000313" key="11">
    <source>
        <dbReference type="Proteomes" id="UP000076244"/>
    </source>
</evidence>
<sequence>MNTDINGKKYNRTMMVIILLVGTFLNVLNQTVLATAFPNLMKSFSINASTVQWLTTGFLLVNGIMIPLSAWLSTRFNTKWLWISAMTVFTIGTIMCWAAPTFAILLAGRLIQAVGVGVAMPLLQTIMFSIFPPAQRGSAMGLVGIAVGVGPAVGPTLSGWVIDNGTWHDIFGIMIPIALLIVIASFFFMRPVIENHKTHLDFLSLIMSSIGFGSLLYGFSMVGQDGWSSTTVITSLIIGVLVIAIFAYRQLHLKEPFLELRVFKYGQFTVASLLGAIANTAMTGAELVLPMYLQIAKGQSALISGLTLFPGAIVIAIMNPITGKIVDRFGGRELSIAGLFFLTLGTIPLCFLTLNTSLWWIILVYSIRMLGVSMVLMPITTVGMNALNRSLIAHGTAVNNTVKQIFSSIGTALVVSIMANVTKNHMPNPAHYLAQPQLLHHLTMLANLDGYKAAFLATTIMSVIGFLIAFLVKRPNKEA</sequence>
<dbReference type="GeneID" id="57276377"/>
<keyword evidence="5 7" id="KW-1133">Transmembrane helix</keyword>
<evidence type="ECO:0000313" key="10">
    <source>
        <dbReference type="EMBL" id="AMV67051.1"/>
    </source>
</evidence>
<evidence type="ECO:0000259" key="8">
    <source>
        <dbReference type="PROSITE" id="PS50850"/>
    </source>
</evidence>
<dbReference type="PROSITE" id="PS50850">
    <property type="entry name" value="MFS"/>
    <property type="match status" value="1"/>
</dbReference>
<evidence type="ECO:0000256" key="2">
    <source>
        <dbReference type="ARBA" id="ARBA00022448"/>
    </source>
</evidence>
<dbReference type="CDD" id="cd17503">
    <property type="entry name" value="MFS_LmrB_MDR_like"/>
    <property type="match status" value="1"/>
</dbReference>
<dbReference type="RefSeq" id="WP_100212790.1">
    <property type="nucleotide sequence ID" value="NZ_BAAAXI010000186.1"/>
</dbReference>
<reference evidence="11 12" key="1">
    <citation type="journal article" date="2016" name="PLoS ONE">
        <title>The Identification of Novel Diagnostic Marker Genes for the Detection of Beer Spoiling Pediococcus damnosus Strains Using the BlAst Diagnostic Gene findEr.</title>
        <authorList>
            <person name="Behr J."/>
            <person name="Geissler A.J."/>
            <person name="Schmid J."/>
            <person name="Zehe A."/>
            <person name="Vogel R.F."/>
        </authorList>
    </citation>
    <scope>NUCLEOTIDE SEQUENCE [LARGE SCALE GENOMIC DNA]</scope>
    <source>
        <strain evidence="9 12">TMW 2.1533</strain>
        <strain evidence="10 11">TMW 2.1535</strain>
    </source>
</reference>
<dbReference type="InterPro" id="IPR036259">
    <property type="entry name" value="MFS_trans_sf"/>
</dbReference>
<dbReference type="EMBL" id="CP012275">
    <property type="protein sequence ID" value="AMV63058.1"/>
    <property type="molecule type" value="Genomic_DNA"/>
</dbReference>
<feature type="transmembrane region" description="Helical" evidence="7">
    <location>
        <begin position="50"/>
        <end position="73"/>
    </location>
</feature>
<dbReference type="GO" id="GO:0022857">
    <property type="term" value="F:transmembrane transporter activity"/>
    <property type="evidence" value="ECO:0007669"/>
    <property type="project" value="InterPro"/>
</dbReference>
<dbReference type="PANTHER" id="PTHR42718">
    <property type="entry name" value="MAJOR FACILITATOR SUPERFAMILY MULTIDRUG TRANSPORTER MFSC"/>
    <property type="match status" value="1"/>
</dbReference>
<feature type="domain" description="Major facilitator superfamily (MFS) profile" evidence="8">
    <location>
        <begin position="15"/>
        <end position="477"/>
    </location>
</feature>
<dbReference type="NCBIfam" id="TIGR00711">
    <property type="entry name" value="efflux_EmrB"/>
    <property type="match status" value="1"/>
</dbReference>
<feature type="transmembrane region" description="Helical" evidence="7">
    <location>
        <begin position="80"/>
        <end position="104"/>
    </location>
</feature>
<comment type="subcellular location">
    <subcellularLocation>
        <location evidence="1">Cell membrane</location>
        <topology evidence="1">Multi-pass membrane protein</topology>
    </subcellularLocation>
</comment>
<feature type="transmembrane region" description="Helical" evidence="7">
    <location>
        <begin position="453"/>
        <end position="472"/>
    </location>
</feature>
<evidence type="ECO:0000313" key="12">
    <source>
        <dbReference type="Proteomes" id="UP000076405"/>
    </source>
</evidence>
<feature type="transmembrane region" description="Helical" evidence="7">
    <location>
        <begin position="268"/>
        <end position="289"/>
    </location>
</feature>
<feature type="transmembrane region" description="Helical" evidence="7">
    <location>
        <begin position="110"/>
        <end position="131"/>
    </location>
</feature>
<evidence type="ECO:0000256" key="3">
    <source>
        <dbReference type="ARBA" id="ARBA00022475"/>
    </source>
</evidence>
<evidence type="ECO:0000256" key="4">
    <source>
        <dbReference type="ARBA" id="ARBA00022692"/>
    </source>
</evidence>
<dbReference type="InterPro" id="IPR004638">
    <property type="entry name" value="EmrB-like"/>
</dbReference>
<keyword evidence="4 7" id="KW-0812">Transmembrane</keyword>
<dbReference type="GO" id="GO:0005886">
    <property type="term" value="C:plasma membrane"/>
    <property type="evidence" value="ECO:0007669"/>
    <property type="project" value="UniProtKB-SubCell"/>
</dbReference>
<dbReference type="PANTHER" id="PTHR42718:SF24">
    <property type="entry name" value="MAJOR FACILITATOR SUPERFAMILY (MFS) PROFILE DOMAIN-CONTAINING PROTEIN"/>
    <property type="match status" value="1"/>
</dbReference>
<evidence type="ECO:0000313" key="9">
    <source>
        <dbReference type="EMBL" id="AMV63058.1"/>
    </source>
</evidence>
<accession>A0A0R2HL43</accession>
<organism evidence="9 12">
    <name type="scientific">Pediococcus damnosus</name>
    <dbReference type="NCBI Taxonomy" id="51663"/>
    <lineage>
        <taxon>Bacteria</taxon>
        <taxon>Bacillati</taxon>
        <taxon>Bacillota</taxon>
        <taxon>Bacilli</taxon>
        <taxon>Lactobacillales</taxon>
        <taxon>Lactobacillaceae</taxon>
        <taxon>Pediococcus</taxon>
    </lineage>
</organism>
<gene>
    <name evidence="9" type="ORF">ADU70_1578</name>
    <name evidence="10" type="ORF">ADU72_1118</name>
</gene>
<proteinExistence type="predicted"/>
<dbReference type="InterPro" id="IPR011701">
    <property type="entry name" value="MFS"/>
</dbReference>
<feature type="transmembrane region" description="Helical" evidence="7">
    <location>
        <begin position="226"/>
        <end position="248"/>
    </location>
</feature>
<keyword evidence="3" id="KW-1003">Cell membrane</keyword>
<name>A0A0R2HL43_9LACO</name>
<keyword evidence="6 7" id="KW-0472">Membrane</keyword>
<dbReference type="EMBL" id="CP012288">
    <property type="protein sequence ID" value="AMV67051.1"/>
    <property type="molecule type" value="Genomic_DNA"/>
</dbReference>